<proteinExistence type="predicted"/>
<dbReference type="Proteomes" id="UP000108358">
    <property type="component" value="Segment"/>
</dbReference>
<sequence length="154" mass="17019">MGGYRSVSCSASLIVIPTKYLSKAATWSSRRRRLSSRAILTRTSGTTKRSAMSKHCSDESTSGCFGMCSGLLMLPMQLRSTRSTIDELPSPRFHRAQRGARREAARVTPQRGCYAELAMPRTPQVAPLRCQVGRRPTMAKHGDRPCLAPPKLPR</sequence>
<protein>
    <submittedName>
        <fullName evidence="2">ORFV2</fullName>
    </submittedName>
</protein>
<feature type="region of interest" description="Disordered" evidence="1">
    <location>
        <begin position="134"/>
        <end position="154"/>
    </location>
</feature>
<evidence type="ECO:0000256" key="1">
    <source>
        <dbReference type="SAM" id="MobiDB-lite"/>
    </source>
</evidence>
<evidence type="ECO:0000313" key="2">
    <source>
        <dbReference type="EMBL" id="AMS38760.1"/>
    </source>
</evidence>
<accession>A0A142LXW2</accession>
<evidence type="ECO:0000313" key="3">
    <source>
        <dbReference type="Proteomes" id="UP000108358"/>
    </source>
</evidence>
<organism evidence="2 3">
    <name type="scientific">Zebra finch circovirus</name>
    <dbReference type="NCBI Taxonomy" id="1642515"/>
    <lineage>
        <taxon>Viruses</taxon>
        <taxon>Monodnaviria</taxon>
        <taxon>Shotokuvirae</taxon>
        <taxon>Cressdnaviricota</taxon>
        <taxon>Arfiviricetes</taxon>
        <taxon>Cirlivirales</taxon>
        <taxon>Circoviridae</taxon>
        <taxon>Circovirus</taxon>
        <taxon>Circovirus zebrafinch</taxon>
    </lineage>
</organism>
<reference evidence="2 3" key="1">
    <citation type="submission" date="2016-01" db="EMBL/GenBank/DDBJ databases">
        <title>Molecular characterization of a novel circovirus in zebra finches (Taeniopygia guttata) associated with immunosuppression and opportunistic infections.</title>
        <authorList>
            <person name="Rinder M."/>
            <person name="Schmitz A."/>
            <person name="Peschel A."/>
            <person name="Woerle B."/>
            <person name="Gerlach H."/>
            <person name="Korbel R."/>
        </authorList>
    </citation>
    <scope>NUCLEOTIDE SEQUENCE [LARGE SCALE GENOMIC DNA]</scope>
    <source>
        <strain evidence="2">32257</strain>
    </source>
</reference>
<name>A0A142LXW2_9CIRC</name>
<dbReference type="EMBL" id="KU641383">
    <property type="protein sequence ID" value="AMS38760.1"/>
    <property type="molecule type" value="Genomic_DNA"/>
</dbReference>
<gene>
    <name evidence="2" type="primary">ORFV2</name>
</gene>